<dbReference type="OMA" id="FAFWTDD"/>
<gene>
    <name evidence="11" type="primary">11428780</name>
    <name evidence="10" type="ordered locus">MTR_8g006470</name>
</gene>
<dbReference type="AlphaFoldDB" id="G7LBN7"/>
<evidence type="ECO:0000313" key="10">
    <source>
        <dbReference type="EMBL" id="AET01209.1"/>
    </source>
</evidence>
<dbReference type="eggNOG" id="KOG0048">
    <property type="taxonomic scope" value="Eukaryota"/>
</dbReference>
<feature type="region of interest" description="Disordered" evidence="7">
    <location>
        <begin position="118"/>
        <end position="138"/>
    </location>
</feature>
<dbReference type="Proteomes" id="UP000002051">
    <property type="component" value="Chromosome 8"/>
</dbReference>
<dbReference type="KEGG" id="mtr:11428780"/>
<dbReference type="GO" id="GO:0048235">
    <property type="term" value="P:pollen sperm cell differentiation"/>
    <property type="evidence" value="ECO:0000318"/>
    <property type="project" value="GO_Central"/>
</dbReference>
<dbReference type="InterPro" id="IPR009057">
    <property type="entry name" value="Homeodomain-like_sf"/>
</dbReference>
<dbReference type="PANTHER" id="PTHR47996">
    <property type="entry name" value="TRANSCRIPTION FACTOR DUO1"/>
    <property type="match status" value="1"/>
</dbReference>
<dbReference type="GO" id="GO:0003677">
    <property type="term" value="F:DNA binding"/>
    <property type="evidence" value="ECO:0007669"/>
    <property type="project" value="UniProtKB-KW"/>
</dbReference>
<dbReference type="SUPFAM" id="SSF46689">
    <property type="entry name" value="Homeodomain-like"/>
    <property type="match status" value="1"/>
</dbReference>
<evidence type="ECO:0000256" key="7">
    <source>
        <dbReference type="SAM" id="MobiDB-lite"/>
    </source>
</evidence>
<dbReference type="FunFam" id="1.10.10.60:FF:000060">
    <property type="entry name" value="MYB transcription factor"/>
    <property type="match status" value="1"/>
</dbReference>
<dbReference type="OrthoDB" id="2143914at2759"/>
<keyword evidence="2" id="KW-0677">Repeat</keyword>
<evidence type="ECO:0000259" key="9">
    <source>
        <dbReference type="PROSITE" id="PS51294"/>
    </source>
</evidence>
<dbReference type="PROSITE" id="PS51294">
    <property type="entry name" value="HTH_MYB"/>
    <property type="match status" value="2"/>
</dbReference>
<reference evidence="10 12" key="1">
    <citation type="journal article" date="2011" name="Nature">
        <title>The Medicago genome provides insight into the evolution of rhizobial symbioses.</title>
        <authorList>
            <person name="Young N.D."/>
            <person name="Debelle F."/>
            <person name="Oldroyd G.E."/>
            <person name="Geurts R."/>
            <person name="Cannon S.B."/>
            <person name="Udvardi M.K."/>
            <person name="Benedito V.A."/>
            <person name="Mayer K.F."/>
            <person name="Gouzy J."/>
            <person name="Schoof H."/>
            <person name="Van de Peer Y."/>
            <person name="Proost S."/>
            <person name="Cook D.R."/>
            <person name="Meyers B.C."/>
            <person name="Spannagl M."/>
            <person name="Cheung F."/>
            <person name="De Mita S."/>
            <person name="Krishnakumar V."/>
            <person name="Gundlach H."/>
            <person name="Zhou S."/>
            <person name="Mudge J."/>
            <person name="Bharti A.K."/>
            <person name="Murray J.D."/>
            <person name="Naoumkina M.A."/>
            <person name="Rosen B."/>
            <person name="Silverstein K.A."/>
            <person name="Tang H."/>
            <person name="Rombauts S."/>
            <person name="Zhao P.X."/>
            <person name="Zhou P."/>
            <person name="Barbe V."/>
            <person name="Bardou P."/>
            <person name="Bechner M."/>
            <person name="Bellec A."/>
            <person name="Berger A."/>
            <person name="Berges H."/>
            <person name="Bidwell S."/>
            <person name="Bisseling T."/>
            <person name="Choisne N."/>
            <person name="Couloux A."/>
            <person name="Denny R."/>
            <person name="Deshpande S."/>
            <person name="Dai X."/>
            <person name="Doyle J.J."/>
            <person name="Dudez A.M."/>
            <person name="Farmer A.D."/>
            <person name="Fouteau S."/>
            <person name="Franken C."/>
            <person name="Gibelin C."/>
            <person name="Gish J."/>
            <person name="Goldstein S."/>
            <person name="Gonzalez A.J."/>
            <person name="Green P.J."/>
            <person name="Hallab A."/>
            <person name="Hartog M."/>
            <person name="Hua A."/>
            <person name="Humphray S.J."/>
            <person name="Jeong D.H."/>
            <person name="Jing Y."/>
            <person name="Jocker A."/>
            <person name="Kenton S.M."/>
            <person name="Kim D.J."/>
            <person name="Klee K."/>
            <person name="Lai H."/>
            <person name="Lang C."/>
            <person name="Lin S."/>
            <person name="Macmil S.L."/>
            <person name="Magdelenat G."/>
            <person name="Matthews L."/>
            <person name="McCorrison J."/>
            <person name="Monaghan E.L."/>
            <person name="Mun J.H."/>
            <person name="Najar F.Z."/>
            <person name="Nicholson C."/>
            <person name="Noirot C."/>
            <person name="O'Bleness M."/>
            <person name="Paule C.R."/>
            <person name="Poulain J."/>
            <person name="Prion F."/>
            <person name="Qin B."/>
            <person name="Qu C."/>
            <person name="Retzel E.F."/>
            <person name="Riddle C."/>
            <person name="Sallet E."/>
            <person name="Samain S."/>
            <person name="Samson N."/>
            <person name="Sanders I."/>
            <person name="Saurat O."/>
            <person name="Scarpelli C."/>
            <person name="Schiex T."/>
            <person name="Segurens B."/>
            <person name="Severin A.J."/>
            <person name="Sherrier D.J."/>
            <person name="Shi R."/>
            <person name="Sims S."/>
            <person name="Singer S.R."/>
            <person name="Sinharoy S."/>
            <person name="Sterck L."/>
            <person name="Viollet A."/>
            <person name="Wang B.B."/>
            <person name="Wang K."/>
            <person name="Wang M."/>
            <person name="Wang X."/>
            <person name="Warfsmann J."/>
            <person name="Weissenbach J."/>
            <person name="White D.D."/>
            <person name="White J.D."/>
            <person name="Wiley G.B."/>
            <person name="Wincker P."/>
            <person name="Xing Y."/>
            <person name="Yang L."/>
            <person name="Yao Z."/>
            <person name="Ying F."/>
            <person name="Zhai J."/>
            <person name="Zhou L."/>
            <person name="Zuber A."/>
            <person name="Denarie J."/>
            <person name="Dixon R.A."/>
            <person name="May G.D."/>
            <person name="Schwartz D.C."/>
            <person name="Rogers J."/>
            <person name="Quetier F."/>
            <person name="Town C.D."/>
            <person name="Roe B.A."/>
        </authorList>
    </citation>
    <scope>NUCLEOTIDE SEQUENCE [LARGE SCALE GENOMIC DNA]</scope>
    <source>
        <strain evidence="10">A17</strain>
        <strain evidence="11 12">cv. Jemalong A17</strain>
    </source>
</reference>
<evidence type="ECO:0000256" key="6">
    <source>
        <dbReference type="ARBA" id="ARBA00023242"/>
    </source>
</evidence>
<dbReference type="InterPro" id="IPR001005">
    <property type="entry name" value="SANT/Myb"/>
</dbReference>
<evidence type="ECO:0000256" key="5">
    <source>
        <dbReference type="ARBA" id="ARBA00023163"/>
    </source>
</evidence>
<reference evidence="10 12" key="2">
    <citation type="journal article" date="2014" name="BMC Genomics">
        <title>An improved genome release (version Mt4.0) for the model legume Medicago truncatula.</title>
        <authorList>
            <person name="Tang H."/>
            <person name="Krishnakumar V."/>
            <person name="Bidwell S."/>
            <person name="Rosen B."/>
            <person name="Chan A."/>
            <person name="Zhou S."/>
            <person name="Gentzbittel L."/>
            <person name="Childs K.L."/>
            <person name="Yandell M."/>
            <person name="Gundlach H."/>
            <person name="Mayer K.F."/>
            <person name="Schwartz D.C."/>
            <person name="Town C.D."/>
        </authorList>
    </citation>
    <scope>GENOME REANNOTATION</scope>
    <source>
        <strain evidence="11 12">cv. Jemalong A17</strain>
    </source>
</reference>
<protein>
    <submittedName>
        <fullName evidence="10">Myb transcription factor</fullName>
    </submittedName>
</protein>
<dbReference type="STRING" id="3880.G7LBN7"/>
<dbReference type="HOGENOM" id="CLU_028567_15_5_1"/>
<dbReference type="CDD" id="cd00167">
    <property type="entry name" value="SANT"/>
    <property type="match status" value="2"/>
</dbReference>
<evidence type="ECO:0000313" key="11">
    <source>
        <dbReference type="EnsemblPlants" id="AET01209"/>
    </source>
</evidence>
<dbReference type="Pfam" id="PF00249">
    <property type="entry name" value="Myb_DNA-binding"/>
    <property type="match status" value="2"/>
</dbReference>
<sequence>MHGKKDQEHVRKGPWKTEEDEVLLHHVKKYGPRDWSSIRSKGLLQRTGKSCRLRWVNKLRPNLKNGCKFTIEEERIVIELQEQFGNKWAKIASYLPGRTDNDVKNFWSSRQKRLARLLKTSSSTTSKSHKNKAKVSSHVPSYEVPYKFSSSSEGETSSKPQSYSLPCIENSDQVIKMVPLLDLKKSEQPCFDENYVEQELTPFDQSYKSTEYIGFPQIPELDTDFTFPMERVDEHNLFDVFGPLETSEFGMVPFFEPSESCKIDRFFDDFPEDMFDNIEPPSNFSKL</sequence>
<keyword evidence="6" id="KW-0539">Nucleus</keyword>
<keyword evidence="12" id="KW-1185">Reference proteome</keyword>
<keyword evidence="4" id="KW-0238">DNA-binding</keyword>
<evidence type="ECO:0000259" key="8">
    <source>
        <dbReference type="PROSITE" id="PS50090"/>
    </source>
</evidence>
<dbReference type="InterPro" id="IPR053106">
    <property type="entry name" value="Plant_Male-Germline_Reg_TFs"/>
</dbReference>
<evidence type="ECO:0000313" key="12">
    <source>
        <dbReference type="Proteomes" id="UP000002051"/>
    </source>
</evidence>
<feature type="domain" description="Myb-like" evidence="8">
    <location>
        <begin position="68"/>
        <end position="111"/>
    </location>
</feature>
<organism evidence="10 12">
    <name type="scientific">Medicago truncatula</name>
    <name type="common">Barrel medic</name>
    <name type="synonym">Medicago tribuloides</name>
    <dbReference type="NCBI Taxonomy" id="3880"/>
    <lineage>
        <taxon>Eukaryota</taxon>
        <taxon>Viridiplantae</taxon>
        <taxon>Streptophyta</taxon>
        <taxon>Embryophyta</taxon>
        <taxon>Tracheophyta</taxon>
        <taxon>Spermatophyta</taxon>
        <taxon>Magnoliopsida</taxon>
        <taxon>eudicotyledons</taxon>
        <taxon>Gunneridae</taxon>
        <taxon>Pentapetalae</taxon>
        <taxon>rosids</taxon>
        <taxon>fabids</taxon>
        <taxon>Fabales</taxon>
        <taxon>Fabaceae</taxon>
        <taxon>Papilionoideae</taxon>
        <taxon>50 kb inversion clade</taxon>
        <taxon>NPAAA clade</taxon>
        <taxon>Hologalegina</taxon>
        <taxon>IRL clade</taxon>
        <taxon>Trifolieae</taxon>
        <taxon>Medicago</taxon>
    </lineage>
</organism>
<proteinExistence type="predicted"/>
<feature type="domain" description="HTH myb-type" evidence="9">
    <location>
        <begin position="64"/>
        <end position="115"/>
    </location>
</feature>
<dbReference type="InterPro" id="IPR017930">
    <property type="entry name" value="Myb_dom"/>
</dbReference>
<keyword evidence="5" id="KW-0804">Transcription</keyword>
<accession>G7LBN7</accession>
<evidence type="ECO:0000256" key="4">
    <source>
        <dbReference type="ARBA" id="ARBA00023125"/>
    </source>
</evidence>
<dbReference type="FunFam" id="1.10.10.60:FF:000351">
    <property type="entry name" value="Transcription factor GAMYB"/>
    <property type="match status" value="1"/>
</dbReference>
<feature type="domain" description="HTH myb-type" evidence="9">
    <location>
        <begin position="7"/>
        <end position="63"/>
    </location>
</feature>
<evidence type="ECO:0000256" key="3">
    <source>
        <dbReference type="ARBA" id="ARBA00023015"/>
    </source>
</evidence>
<comment type="subcellular location">
    <subcellularLocation>
        <location evidence="1">Nucleus</location>
    </subcellularLocation>
</comment>
<dbReference type="PaxDb" id="3880-AET01209"/>
<dbReference type="Gene3D" id="1.10.10.60">
    <property type="entry name" value="Homeodomain-like"/>
    <property type="match status" value="2"/>
</dbReference>
<dbReference type="SMR" id="G7LBN7"/>
<dbReference type="SMART" id="SM00717">
    <property type="entry name" value="SANT"/>
    <property type="match status" value="2"/>
</dbReference>
<evidence type="ECO:0000256" key="1">
    <source>
        <dbReference type="ARBA" id="ARBA00004123"/>
    </source>
</evidence>
<dbReference type="PROSITE" id="PS50090">
    <property type="entry name" value="MYB_LIKE"/>
    <property type="match status" value="2"/>
</dbReference>
<reference evidence="11" key="3">
    <citation type="submission" date="2015-04" db="UniProtKB">
        <authorList>
            <consortium name="EnsemblPlants"/>
        </authorList>
    </citation>
    <scope>IDENTIFICATION</scope>
    <source>
        <strain evidence="11">cv. Jemalong A17</strain>
    </source>
</reference>
<evidence type="ECO:0000256" key="2">
    <source>
        <dbReference type="ARBA" id="ARBA00022737"/>
    </source>
</evidence>
<dbReference type="EMBL" id="CM001224">
    <property type="protein sequence ID" value="AET01209.1"/>
    <property type="molecule type" value="Genomic_DNA"/>
</dbReference>
<feature type="domain" description="Myb-like" evidence="8">
    <location>
        <begin position="7"/>
        <end position="59"/>
    </location>
</feature>
<dbReference type="GO" id="GO:0005634">
    <property type="term" value="C:nucleus"/>
    <property type="evidence" value="ECO:0000318"/>
    <property type="project" value="GO_Central"/>
</dbReference>
<name>G7LBN7_MEDTR</name>
<dbReference type="PANTHER" id="PTHR47996:SF3">
    <property type="entry name" value="TRANSCRIPTION FACTOR DUO1"/>
    <property type="match status" value="1"/>
</dbReference>
<dbReference type="EnsemblPlants" id="AET01209">
    <property type="protein sequence ID" value="AET01209"/>
    <property type="gene ID" value="MTR_8g006470"/>
</dbReference>
<keyword evidence="3" id="KW-0805">Transcription regulation</keyword>